<dbReference type="KEGG" id="more:E1B28_006462"/>
<name>A0A9P7S6B3_9AGAR</name>
<dbReference type="RefSeq" id="XP_043012222.1">
    <property type="nucleotide sequence ID" value="XM_043151129.1"/>
</dbReference>
<sequence length="355" mass="39234">MTFRSDKFGDHIKGWKPDRLIPTVLDAVDRKYDYVFVATKVVPEVMTTEKILAPLLNKSYTEKWGQPIYVLLQNGMGVEEGIYTATKAVESEVGRGAAHDPRGSLHAPTRIVSACVYYMSNLIAPDIVQYVEDNMGLVVGIFRPGQYTTTHNSPEEAAILDELKDILESGGTSTTIVPEIQRRKLEKNMLNLAFATVATLSNLPVTSIFRPPPEPQGMQYQSYVYPVTASLIAEYTIPNIKAVFMETIAVGRALGFPDSEEGIPSNNATKFLELVRTSHLDPNNNHSPSMLLDMRNGRPLEIEVIVGEVVRMARRVGVDVPRIEMLYGILLLVQNQILGKLAAAKSLEGSTSMII</sequence>
<dbReference type="EMBL" id="CM032183">
    <property type="protein sequence ID" value="KAG7095752.1"/>
    <property type="molecule type" value="Genomic_DNA"/>
</dbReference>
<feature type="domain" description="Ketopantoate reductase C-terminal" evidence="1">
    <location>
        <begin position="235"/>
        <end position="331"/>
    </location>
</feature>
<dbReference type="Gene3D" id="1.10.1040.10">
    <property type="entry name" value="N-(1-d-carboxylethyl)-l-norvaline Dehydrogenase, domain 2"/>
    <property type="match status" value="1"/>
</dbReference>
<keyword evidence="3" id="KW-1185">Reference proteome</keyword>
<reference evidence="2" key="1">
    <citation type="journal article" date="2021" name="Genome Biol. Evol.">
        <title>The assembled and annotated genome of the fairy-ring fungus Marasmius oreades.</title>
        <authorList>
            <person name="Hiltunen M."/>
            <person name="Ament-Velasquez S.L."/>
            <person name="Johannesson H."/>
        </authorList>
    </citation>
    <scope>NUCLEOTIDE SEQUENCE</scope>
    <source>
        <strain evidence="2">03SP1</strain>
    </source>
</reference>
<dbReference type="PANTHER" id="PTHR21708:SF43">
    <property type="entry name" value="KETOPANTOATE REDUCTASE C-TERMINAL DOMAIN-CONTAINING PROTEIN"/>
    <property type="match status" value="1"/>
</dbReference>
<proteinExistence type="predicted"/>
<dbReference type="GO" id="GO:0005737">
    <property type="term" value="C:cytoplasm"/>
    <property type="evidence" value="ECO:0007669"/>
    <property type="project" value="TreeGrafter"/>
</dbReference>
<dbReference type="AlphaFoldDB" id="A0A9P7S6B3"/>
<dbReference type="SUPFAM" id="SSF48179">
    <property type="entry name" value="6-phosphogluconate dehydrogenase C-terminal domain-like"/>
    <property type="match status" value="1"/>
</dbReference>
<dbReference type="Pfam" id="PF08546">
    <property type="entry name" value="ApbA_C"/>
    <property type="match status" value="1"/>
</dbReference>
<dbReference type="InterPro" id="IPR051402">
    <property type="entry name" value="KPR-Related"/>
</dbReference>
<organism evidence="2 3">
    <name type="scientific">Marasmius oreades</name>
    <name type="common">fairy-ring Marasmius</name>
    <dbReference type="NCBI Taxonomy" id="181124"/>
    <lineage>
        <taxon>Eukaryota</taxon>
        <taxon>Fungi</taxon>
        <taxon>Dikarya</taxon>
        <taxon>Basidiomycota</taxon>
        <taxon>Agaricomycotina</taxon>
        <taxon>Agaricomycetes</taxon>
        <taxon>Agaricomycetidae</taxon>
        <taxon>Agaricales</taxon>
        <taxon>Marasmiineae</taxon>
        <taxon>Marasmiaceae</taxon>
        <taxon>Marasmius</taxon>
    </lineage>
</organism>
<dbReference type="InterPro" id="IPR008927">
    <property type="entry name" value="6-PGluconate_DH-like_C_sf"/>
</dbReference>
<dbReference type="OrthoDB" id="3609at2759"/>
<dbReference type="Gene3D" id="3.40.50.720">
    <property type="entry name" value="NAD(P)-binding Rossmann-like Domain"/>
    <property type="match status" value="1"/>
</dbReference>
<evidence type="ECO:0000313" key="3">
    <source>
        <dbReference type="Proteomes" id="UP001049176"/>
    </source>
</evidence>
<dbReference type="Proteomes" id="UP001049176">
    <property type="component" value="Chromosome 3"/>
</dbReference>
<accession>A0A9P7S6B3</accession>
<evidence type="ECO:0000313" key="2">
    <source>
        <dbReference type="EMBL" id="KAG7095752.1"/>
    </source>
</evidence>
<dbReference type="InterPro" id="IPR013328">
    <property type="entry name" value="6PGD_dom2"/>
</dbReference>
<dbReference type="GeneID" id="66075538"/>
<comment type="caution">
    <text evidence="2">The sequence shown here is derived from an EMBL/GenBank/DDBJ whole genome shotgun (WGS) entry which is preliminary data.</text>
</comment>
<dbReference type="PANTHER" id="PTHR21708">
    <property type="entry name" value="PROBABLE 2-DEHYDROPANTOATE 2-REDUCTASE"/>
    <property type="match status" value="1"/>
</dbReference>
<evidence type="ECO:0000259" key="1">
    <source>
        <dbReference type="Pfam" id="PF08546"/>
    </source>
</evidence>
<dbReference type="InterPro" id="IPR013752">
    <property type="entry name" value="KPA_reductase"/>
</dbReference>
<protein>
    <recommendedName>
        <fullName evidence="1">Ketopantoate reductase C-terminal domain-containing protein</fullName>
    </recommendedName>
</protein>
<gene>
    <name evidence="2" type="ORF">E1B28_006462</name>
</gene>